<dbReference type="InterPro" id="IPR004843">
    <property type="entry name" value="Calcineurin-like_PHP"/>
</dbReference>
<feature type="domain" description="Calcineurin-like phosphoesterase" evidence="1">
    <location>
        <begin position="10"/>
        <end position="234"/>
    </location>
</feature>
<dbReference type="Pfam" id="PF00149">
    <property type="entry name" value="Metallophos"/>
    <property type="match status" value="1"/>
</dbReference>
<dbReference type="AlphaFoldDB" id="A0A6C0J9Q9"/>
<evidence type="ECO:0000313" key="2">
    <source>
        <dbReference type="EMBL" id="QHU01267.1"/>
    </source>
</evidence>
<dbReference type="PANTHER" id="PTHR46546:SF4">
    <property type="entry name" value="SHEWANELLA-LIKE PROTEIN PHOSPHATASE 1"/>
    <property type="match status" value="1"/>
</dbReference>
<name>A0A6C0J9Q9_9ZZZZ</name>
<evidence type="ECO:0000259" key="1">
    <source>
        <dbReference type="Pfam" id="PF00149"/>
    </source>
</evidence>
<organism evidence="2">
    <name type="scientific">viral metagenome</name>
    <dbReference type="NCBI Taxonomy" id="1070528"/>
    <lineage>
        <taxon>unclassified sequences</taxon>
        <taxon>metagenomes</taxon>
        <taxon>organismal metagenomes</taxon>
    </lineage>
</organism>
<dbReference type="Gene3D" id="3.60.21.10">
    <property type="match status" value="1"/>
</dbReference>
<reference evidence="2" key="1">
    <citation type="journal article" date="2020" name="Nature">
        <title>Giant virus diversity and host interactions through global metagenomics.</title>
        <authorList>
            <person name="Schulz F."/>
            <person name="Roux S."/>
            <person name="Paez-Espino D."/>
            <person name="Jungbluth S."/>
            <person name="Walsh D.A."/>
            <person name="Denef V.J."/>
            <person name="McMahon K.D."/>
            <person name="Konstantinidis K.T."/>
            <person name="Eloe-Fadrosh E.A."/>
            <person name="Kyrpides N.C."/>
            <person name="Woyke T."/>
        </authorList>
    </citation>
    <scope>NUCLEOTIDE SEQUENCE</scope>
    <source>
        <strain evidence="2">GVMAG-M-3300025860-25</strain>
    </source>
</reference>
<proteinExistence type="predicted"/>
<dbReference type="SUPFAM" id="SSF56300">
    <property type="entry name" value="Metallo-dependent phosphatases"/>
    <property type="match status" value="1"/>
</dbReference>
<dbReference type="PANTHER" id="PTHR46546">
    <property type="entry name" value="SHEWANELLA-LIKE PROTEIN PHOSPHATASE 1"/>
    <property type="match status" value="1"/>
</dbReference>
<accession>A0A6C0J9Q9</accession>
<dbReference type="GO" id="GO:0016787">
    <property type="term" value="F:hydrolase activity"/>
    <property type="evidence" value="ECO:0007669"/>
    <property type="project" value="InterPro"/>
</dbReference>
<dbReference type="InterPro" id="IPR029052">
    <property type="entry name" value="Metallo-depent_PP-like"/>
</dbReference>
<protein>
    <recommendedName>
        <fullName evidence="1">Calcineurin-like phosphoesterase domain-containing protein</fullName>
    </recommendedName>
</protein>
<dbReference type="EMBL" id="MN740336">
    <property type="protein sequence ID" value="QHU01267.1"/>
    <property type="molecule type" value="Genomic_DNA"/>
</dbReference>
<sequence length="292" mass="32761">MADVLPPCDRIIVIGDLHGDWNVTKEIFLKSKLIDLNFRWIAEPKNTIVVQVGDIVDRGGRPDNIGDECSEMKIMDFLDECHSKAKLYGGGVYCILGNHEIMNVVGNFTYSSPMSIQCFGGIEGRKNQFKPGGILARRFAGTRNTVLKVGDFLFVHAGIMPQHLTKNIQEINEDMRNFLNTPGQNFSKEFSDYYLAFEGILWNRELAVGNPDCNELQKVLSHFKVGSMVVGHTVQSQGINSKCDNRIWKVDTGMSDAFGENGKIQVLEILDNGKASTKNNNKPYRIITIRQK</sequence>